<evidence type="ECO:0000256" key="1">
    <source>
        <dbReference type="SAM" id="MobiDB-lite"/>
    </source>
</evidence>
<reference evidence="2 3" key="1">
    <citation type="journal article" date="2018" name="PLoS ONE">
        <title>The draft genome of Kipferlia bialata reveals reductive genome evolution in fornicate parasites.</title>
        <authorList>
            <person name="Tanifuji G."/>
            <person name="Takabayashi S."/>
            <person name="Kume K."/>
            <person name="Takagi M."/>
            <person name="Nakayama T."/>
            <person name="Kamikawa R."/>
            <person name="Inagaki Y."/>
            <person name="Hashimoto T."/>
        </authorList>
    </citation>
    <scope>NUCLEOTIDE SEQUENCE [LARGE SCALE GENOMIC DNA]</scope>
    <source>
        <strain evidence="2">NY0173</strain>
    </source>
</reference>
<protein>
    <submittedName>
        <fullName evidence="2">Uncharacterized protein</fullName>
    </submittedName>
</protein>
<evidence type="ECO:0000313" key="3">
    <source>
        <dbReference type="Proteomes" id="UP000265618"/>
    </source>
</evidence>
<dbReference type="AlphaFoldDB" id="A0A9K3GMS6"/>
<keyword evidence="3" id="KW-1185">Reference proteome</keyword>
<evidence type="ECO:0000313" key="2">
    <source>
        <dbReference type="EMBL" id="GIQ89579.1"/>
    </source>
</evidence>
<gene>
    <name evidence="2" type="ORF">KIPB_012081</name>
</gene>
<feature type="non-terminal residue" evidence="2">
    <location>
        <position position="1"/>
    </location>
</feature>
<accession>A0A9K3GMS6</accession>
<organism evidence="2 3">
    <name type="scientific">Kipferlia bialata</name>
    <dbReference type="NCBI Taxonomy" id="797122"/>
    <lineage>
        <taxon>Eukaryota</taxon>
        <taxon>Metamonada</taxon>
        <taxon>Carpediemonas-like organisms</taxon>
        <taxon>Kipferlia</taxon>
    </lineage>
</organism>
<sequence length="138" mass="15311">MEELYSRAREVFAPEVRDQLQFDAIPYQLLTKSNSNRRARPATASSKSLKPGVSDRIISAGVIELSTSRHNLLSDDEGEEEGPGARKPMQRRYSDLTSLGTFQQHSDSASASANIVVGSPASLLRRRRQRLREDPVDG</sequence>
<name>A0A9K3GMS6_9EUKA</name>
<dbReference type="Proteomes" id="UP000265618">
    <property type="component" value="Unassembled WGS sequence"/>
</dbReference>
<dbReference type="EMBL" id="BDIP01005194">
    <property type="protein sequence ID" value="GIQ89579.1"/>
    <property type="molecule type" value="Genomic_DNA"/>
</dbReference>
<feature type="compositionally biased region" description="Polar residues" evidence="1">
    <location>
        <begin position="95"/>
        <end position="113"/>
    </location>
</feature>
<proteinExistence type="predicted"/>
<feature type="region of interest" description="Disordered" evidence="1">
    <location>
        <begin position="31"/>
        <end position="51"/>
    </location>
</feature>
<comment type="caution">
    <text evidence="2">The sequence shown here is derived from an EMBL/GenBank/DDBJ whole genome shotgun (WGS) entry which is preliminary data.</text>
</comment>
<feature type="region of interest" description="Disordered" evidence="1">
    <location>
        <begin position="69"/>
        <end position="138"/>
    </location>
</feature>